<organism evidence="1 2">
    <name type="scientific">Brachyspira pilosicoli WesB</name>
    <dbReference type="NCBI Taxonomy" id="1161918"/>
    <lineage>
        <taxon>Bacteria</taxon>
        <taxon>Pseudomonadati</taxon>
        <taxon>Spirochaetota</taxon>
        <taxon>Spirochaetia</taxon>
        <taxon>Brachyspirales</taxon>
        <taxon>Brachyspiraceae</taxon>
        <taxon>Brachyspira</taxon>
    </lineage>
</organism>
<protein>
    <recommendedName>
        <fullName evidence="3">DUF2313 domain-containing protein</fullName>
    </recommendedName>
</protein>
<dbReference type="KEGG" id="bpw:WESB_0342"/>
<dbReference type="Proteomes" id="UP000003759">
    <property type="component" value="Chromosome"/>
</dbReference>
<gene>
    <name evidence="1" type="ORF">WESB_0342</name>
</gene>
<sequence length="342" mass="40221">MGLIATEDKYFEAVKSLYPEGLFFEKQFEDENSDLSKLARSQAKNIYEFKKELKRLWLEARLETCTEDTIEHYEKLLTGIIRNDLNLEERKSILLVQSKNNIDIDTLNLIANKYYTADILSIKEKFDVSAFAHSKFGQTRIFNYRAFCIVMISLIIEDPSKQQELESFFNTMFMANKVIIYNYCLRNIENVTVDYINKILKNYVKGANVVEINIENKNINIYVNLAGRRKRALFENIFFSVFIVDENKKVSFEYILPKKIDLEKLNSLVSKYNANIIKAKNYFDESTCAEVRCGQTRAFNYINDIAIIMQAKLENNSYKNNFESYVRSIYPDNIVFFEYIKI</sequence>
<name>K0JF45_BRAPL</name>
<reference evidence="1 2" key="1">
    <citation type="journal article" date="2012" name="BMC Genomics">
        <title>Comparative genomics of Brachyspira pilosicoli strains: genome rearrangements, reductions and correlation of genetic compliment with phenotypic diversity.</title>
        <authorList>
            <person name="Mappley L.J."/>
            <person name="Black M.L."/>
            <person name="Abuoun M."/>
            <person name="Darby A.C."/>
            <person name="Woodward M.J."/>
            <person name="Parkhill J."/>
            <person name="Turner A.K."/>
            <person name="Bellgard M.I."/>
            <person name="La T."/>
            <person name="Phillips N.D."/>
            <person name="La Ragione R.M."/>
            <person name="Hampson D.J."/>
        </authorList>
    </citation>
    <scope>NUCLEOTIDE SEQUENCE [LARGE SCALE GENOMIC DNA]</scope>
    <source>
        <strain evidence="1">WesB</strain>
    </source>
</reference>
<dbReference type="EMBL" id="HE793032">
    <property type="protein sequence ID" value="CCG55813.1"/>
    <property type="molecule type" value="Genomic_DNA"/>
</dbReference>
<evidence type="ECO:0000313" key="1">
    <source>
        <dbReference type="EMBL" id="CCG55813.1"/>
    </source>
</evidence>
<dbReference type="OrthoDB" id="305534at2"/>
<evidence type="ECO:0008006" key="3">
    <source>
        <dbReference type="Google" id="ProtNLM"/>
    </source>
</evidence>
<evidence type="ECO:0000313" key="2">
    <source>
        <dbReference type="Proteomes" id="UP000003759"/>
    </source>
</evidence>
<dbReference type="PATRIC" id="fig|1161918.5.peg.2036"/>
<dbReference type="RefSeq" id="WP_014932314.1">
    <property type="nucleotide sequence ID" value="NC_018604.1"/>
</dbReference>
<accession>K0JF45</accession>
<proteinExistence type="predicted"/>
<dbReference type="AlphaFoldDB" id="K0JF45"/>
<dbReference type="HOGENOM" id="CLU_810561_0_0_12"/>